<sequence>MHSCGLLCGFELPDYLVDLYKNRKAPCRFSARKSLRRLDPVLLRSRPRTVGNDWTGNLIHHHQGNMKSRTFLVTGASKGIGRAVAQRLNADGHRVVGLARQGDDPGFPGRLVSVDLSDRAKTQATLDRLAAEYRFDGLVNNVGLVKPQRLGAIDLDALDAVMSLNLHPAIQAAQALLPNMSAQGWGRIVNVSSLTILGIVERTAYAAAKSALVSFSRSWALELATTGITVNSVAPGPTETELFRANNAPGSAGEQRYLASVPMKRFGKPDEIAAAITFLLSEDAAFITGQTLFVDGGASIGKASI</sequence>
<keyword evidence="5" id="KW-1185">Reference proteome</keyword>
<dbReference type="InterPro" id="IPR002347">
    <property type="entry name" value="SDR_fam"/>
</dbReference>
<dbReference type="InterPro" id="IPR050259">
    <property type="entry name" value="SDR"/>
</dbReference>
<evidence type="ECO:0000313" key="5">
    <source>
        <dbReference type="Proteomes" id="UP000185151"/>
    </source>
</evidence>
<dbReference type="SUPFAM" id="SSF51735">
    <property type="entry name" value="NAD(P)-binding Rossmann-fold domains"/>
    <property type="match status" value="1"/>
</dbReference>
<evidence type="ECO:0000256" key="2">
    <source>
        <dbReference type="ARBA" id="ARBA00023002"/>
    </source>
</evidence>
<dbReference type="SMART" id="SM00822">
    <property type="entry name" value="PKS_KR"/>
    <property type="match status" value="1"/>
</dbReference>
<dbReference type="PANTHER" id="PTHR42879:SF2">
    <property type="entry name" value="3-OXOACYL-[ACYL-CARRIER-PROTEIN] REDUCTASE FABG"/>
    <property type="match status" value="1"/>
</dbReference>
<dbReference type="Proteomes" id="UP000185151">
    <property type="component" value="Unassembled WGS sequence"/>
</dbReference>
<accession>A0A1N6J6Q1</accession>
<dbReference type="AlphaFoldDB" id="A0A1N6J6Q1"/>
<dbReference type="NCBIfam" id="NF005753">
    <property type="entry name" value="PRK07577.1"/>
    <property type="match status" value="1"/>
</dbReference>
<dbReference type="InterPro" id="IPR036291">
    <property type="entry name" value="NAD(P)-bd_dom_sf"/>
</dbReference>
<dbReference type="Pfam" id="PF13561">
    <property type="entry name" value="adh_short_C2"/>
    <property type="match status" value="1"/>
</dbReference>
<dbReference type="CDD" id="cd05233">
    <property type="entry name" value="SDR_c"/>
    <property type="match status" value="1"/>
</dbReference>
<gene>
    <name evidence="4" type="ORF">SAMN05444165_2849</name>
</gene>
<dbReference type="InterPro" id="IPR020904">
    <property type="entry name" value="Sc_DH/Rdtase_CS"/>
</dbReference>
<dbReference type="EMBL" id="FSRU01000001">
    <property type="protein sequence ID" value="SIO40014.1"/>
    <property type="molecule type" value="Genomic_DNA"/>
</dbReference>
<organism evidence="4 5">
    <name type="scientific">Paraburkholderia phenazinium</name>
    <dbReference type="NCBI Taxonomy" id="60549"/>
    <lineage>
        <taxon>Bacteria</taxon>
        <taxon>Pseudomonadati</taxon>
        <taxon>Pseudomonadota</taxon>
        <taxon>Betaproteobacteria</taxon>
        <taxon>Burkholderiales</taxon>
        <taxon>Burkholderiaceae</taxon>
        <taxon>Paraburkholderia</taxon>
    </lineage>
</organism>
<dbReference type="GO" id="GO:0016491">
    <property type="term" value="F:oxidoreductase activity"/>
    <property type="evidence" value="ECO:0007669"/>
    <property type="project" value="UniProtKB-KW"/>
</dbReference>
<dbReference type="Gene3D" id="3.40.50.720">
    <property type="entry name" value="NAD(P)-binding Rossmann-like Domain"/>
    <property type="match status" value="1"/>
</dbReference>
<keyword evidence="2" id="KW-0560">Oxidoreductase</keyword>
<name>A0A1N6J6Q1_9BURK</name>
<feature type="domain" description="Ketoreductase" evidence="3">
    <location>
        <begin position="69"/>
        <end position="236"/>
    </location>
</feature>
<proteinExistence type="inferred from homology"/>
<dbReference type="PANTHER" id="PTHR42879">
    <property type="entry name" value="3-OXOACYL-(ACYL-CARRIER-PROTEIN) REDUCTASE"/>
    <property type="match status" value="1"/>
</dbReference>
<dbReference type="PRINTS" id="PR00081">
    <property type="entry name" value="GDHRDH"/>
</dbReference>
<dbReference type="FunFam" id="3.40.50.720:FF:000173">
    <property type="entry name" value="3-oxoacyl-[acyl-carrier protein] reductase"/>
    <property type="match status" value="1"/>
</dbReference>
<evidence type="ECO:0000313" key="4">
    <source>
        <dbReference type="EMBL" id="SIO40014.1"/>
    </source>
</evidence>
<evidence type="ECO:0000259" key="3">
    <source>
        <dbReference type="SMART" id="SM00822"/>
    </source>
</evidence>
<protein>
    <submittedName>
        <fullName evidence="4">NAD(P)-dependent dehydrogenase, short-chain alcohol dehydrogenase family</fullName>
    </submittedName>
</protein>
<dbReference type="PROSITE" id="PS00061">
    <property type="entry name" value="ADH_SHORT"/>
    <property type="match status" value="1"/>
</dbReference>
<reference evidence="4 5" key="1">
    <citation type="submission" date="2016-11" db="EMBL/GenBank/DDBJ databases">
        <authorList>
            <person name="Jaros S."/>
            <person name="Januszkiewicz K."/>
            <person name="Wedrychowicz H."/>
        </authorList>
    </citation>
    <scope>NUCLEOTIDE SEQUENCE [LARGE SCALE GENOMIC DNA]</scope>
    <source>
        <strain evidence="4 5">GAS95</strain>
    </source>
</reference>
<comment type="similarity">
    <text evidence="1">Belongs to the short-chain dehydrogenases/reductases (SDR) family.</text>
</comment>
<dbReference type="InterPro" id="IPR057326">
    <property type="entry name" value="KR_dom"/>
</dbReference>
<dbReference type="GO" id="GO:0032787">
    <property type="term" value="P:monocarboxylic acid metabolic process"/>
    <property type="evidence" value="ECO:0007669"/>
    <property type="project" value="UniProtKB-ARBA"/>
</dbReference>
<dbReference type="PRINTS" id="PR00080">
    <property type="entry name" value="SDRFAMILY"/>
</dbReference>
<evidence type="ECO:0000256" key="1">
    <source>
        <dbReference type="ARBA" id="ARBA00006484"/>
    </source>
</evidence>